<name>A0A1Y3AN04_EURMA</name>
<dbReference type="PANTHER" id="PTHR20959:SF1">
    <property type="entry name" value="TRANSPORT AND GOLGI ORGANIZATION PROTEIN 6 HOMOLOG"/>
    <property type="match status" value="1"/>
</dbReference>
<comment type="caution">
    <text evidence="3">The sequence shown here is derived from an EMBL/GenBank/DDBJ whole genome shotgun (WGS) entry which is preliminary data.</text>
</comment>
<dbReference type="EMBL" id="MUJZ01068776">
    <property type="protein sequence ID" value="OTF69800.1"/>
    <property type="molecule type" value="Genomic_DNA"/>
</dbReference>
<dbReference type="OrthoDB" id="39591at2759"/>
<dbReference type="GO" id="GO:0009306">
    <property type="term" value="P:protein secretion"/>
    <property type="evidence" value="ECO:0007669"/>
    <property type="project" value="TreeGrafter"/>
</dbReference>
<dbReference type="Proteomes" id="UP000194236">
    <property type="component" value="Unassembled WGS sequence"/>
</dbReference>
<feature type="domain" description="RNA polymerase II assembly factor Rtp1 C-terminal" evidence="2">
    <location>
        <begin position="183"/>
        <end position="288"/>
    </location>
</feature>
<gene>
    <name evidence="3" type="ORF">BLA29_002435</name>
</gene>
<protein>
    <recommendedName>
        <fullName evidence="2">RNA polymerase II assembly factor Rtp1 C-terminal domain-containing protein</fullName>
    </recommendedName>
</protein>
<organism evidence="3 4">
    <name type="scientific">Euroglyphus maynei</name>
    <name type="common">Mayne's house dust mite</name>
    <dbReference type="NCBI Taxonomy" id="6958"/>
    <lineage>
        <taxon>Eukaryota</taxon>
        <taxon>Metazoa</taxon>
        <taxon>Ecdysozoa</taxon>
        <taxon>Arthropoda</taxon>
        <taxon>Chelicerata</taxon>
        <taxon>Arachnida</taxon>
        <taxon>Acari</taxon>
        <taxon>Acariformes</taxon>
        <taxon>Sarcoptiformes</taxon>
        <taxon>Astigmata</taxon>
        <taxon>Psoroptidia</taxon>
        <taxon>Analgoidea</taxon>
        <taxon>Pyroglyphidae</taxon>
        <taxon>Pyroglyphinae</taxon>
        <taxon>Euroglyphus</taxon>
    </lineage>
</organism>
<dbReference type="SUPFAM" id="SSF48371">
    <property type="entry name" value="ARM repeat"/>
    <property type="match status" value="1"/>
</dbReference>
<keyword evidence="4" id="KW-1185">Reference proteome</keyword>
<dbReference type="InterPro" id="IPR016024">
    <property type="entry name" value="ARM-type_fold"/>
</dbReference>
<dbReference type="InterPro" id="IPR011989">
    <property type="entry name" value="ARM-like"/>
</dbReference>
<evidence type="ECO:0000259" key="2">
    <source>
        <dbReference type="Pfam" id="PF10363"/>
    </source>
</evidence>
<dbReference type="PANTHER" id="PTHR20959">
    <property type="entry name" value="TRANSPORT AND GOLGI ORGANIZATION PROTEIN 6 FAMILY MEMBER"/>
    <property type="match status" value="1"/>
</dbReference>
<reference evidence="3 4" key="1">
    <citation type="submission" date="2017-03" db="EMBL/GenBank/DDBJ databases">
        <title>Genome Survey of Euroglyphus maynei.</title>
        <authorList>
            <person name="Arlian L.G."/>
            <person name="Morgan M.S."/>
            <person name="Rider S.D."/>
        </authorList>
    </citation>
    <scope>NUCLEOTIDE SEQUENCE [LARGE SCALE GENOMIC DNA]</scope>
    <source>
        <strain evidence="3">Arlian Lab</strain>
        <tissue evidence="3">Whole body</tissue>
    </source>
</reference>
<proteinExistence type="inferred from homology"/>
<dbReference type="Gene3D" id="1.25.10.10">
    <property type="entry name" value="Leucine-rich Repeat Variant"/>
    <property type="match status" value="1"/>
</dbReference>
<dbReference type="Pfam" id="PF10363">
    <property type="entry name" value="RTP1_C1"/>
    <property type="match status" value="1"/>
</dbReference>
<dbReference type="InterPro" id="IPR019451">
    <property type="entry name" value="Rtp1_C1"/>
</dbReference>
<comment type="similarity">
    <text evidence="1">Belongs to the Tango6 family.</text>
</comment>
<dbReference type="InterPro" id="IPR039600">
    <property type="entry name" value="TANGO6/Rtp1"/>
</dbReference>
<dbReference type="AlphaFoldDB" id="A0A1Y3AN04"/>
<accession>A0A1Y3AN04</accession>
<evidence type="ECO:0000256" key="1">
    <source>
        <dbReference type="ARBA" id="ARBA00005724"/>
    </source>
</evidence>
<evidence type="ECO:0000313" key="3">
    <source>
        <dbReference type="EMBL" id="OTF69800.1"/>
    </source>
</evidence>
<evidence type="ECO:0000313" key="4">
    <source>
        <dbReference type="Proteomes" id="UP000194236"/>
    </source>
</evidence>
<sequence length="423" mass="49373">MDKNPSTVILFLIGPFSDRLFGKTISKHEQDEREAFIITNERTIHFLNSTLERIVQRIVQIPDEQNIDDDDGDFQQNIQIWMETLSICLRILMILMEKFEKNFKNDDNESILNDIHPCYETLGILLNNSQTLKWLSLEDYNLSENLYHRFEKLYSKNRKDDHEQYIIDNDDDSNLQQLQLSLKDLQNDDFMPGQAHALIIIRKLVLNRHPSIMIMFDQVISAVKNILHTSESYIYLAAIRTLSAIAIRHTDRILPILIDELITNENRPLSDRLKIGETIIQLTYSIGDFAHHYSSQLINGMLLGIKSSEPAIRISCLSCLGEFCRRFRYGLSKYMIELISMIERIITTDPELEVRRAAVLFLYLLLKGVDHETAILLQNHLKNMKNIIINVENRTLDDVLRRHCCNAYEQISRIAIELLQQNE</sequence>